<accession>A0ABT1FSR2</accession>
<keyword evidence="2" id="KW-1185">Reference proteome</keyword>
<dbReference type="EMBL" id="JAMZEL010000009">
    <property type="protein sequence ID" value="MCP1384801.1"/>
    <property type="molecule type" value="Genomic_DNA"/>
</dbReference>
<evidence type="ECO:0000313" key="1">
    <source>
        <dbReference type="EMBL" id="MCP1384801.1"/>
    </source>
</evidence>
<proteinExistence type="predicted"/>
<name>A0ABT1FSR2_9BACT</name>
<comment type="caution">
    <text evidence="1">The sequence shown here is derived from an EMBL/GenBank/DDBJ whole genome shotgun (WGS) entry which is preliminary data.</text>
</comment>
<evidence type="ECO:0000313" key="2">
    <source>
        <dbReference type="Proteomes" id="UP001204772"/>
    </source>
</evidence>
<sequence>MLQLSQIKTVLERITIDGKLPRDMCHEYYEASKEIKEDIAKVFGDEYPDYLNVNRPREKKDQKTYRSKIYRNTFKGFRDKQIGRLDYIPESDDFSVVWPQGKQAKKLMEFDKGNFNEKLNFQDWFFDFVKTEFVDDPNSVLVFVPETIPASDSEPYLPKAELIPCENVLQFRKGKYCVLRSMKEVMVKNMETSKMENNGLLLYFFDHESFTVVKETSRASRDRALKSTFEIWGLSREYAVDSTELLIFQPFMHHCKGMPARKIGMKRLKQNGKGEELFASTVTNALEHIKDAQARYSDIQVEFNYHVNSQEYRVATRVCQHEECNKGKVPVRNKQHEIIGHDTCPNCQGTGFDIGGSALDFILYSMPKKEGFTDNASGSVPPVPGGFIPRPIESVRELVAEYKRKTEEAYADVHMQFHNRTPLVESGKSKEVDREEFYKDSIVLAKHLCTMFQWGYNTQASYLYGLMGYDEQQLPAVMTPSRFMLSGLEDTRMELNEALQNKYDSIVTGIVQARYLEYQTGKESKEYKRYKTRMELDPYREMQTTEKVFQFGLASQVAVIGSESHKALVKQFIFSLQFNSLLDEAELLYPDFYNRSLQDRRLILMQLNEKYTADIPSSMGIPITLDTPVDIKNAEQV</sequence>
<protein>
    <submittedName>
        <fullName evidence="1">Uncharacterized protein</fullName>
    </submittedName>
</protein>
<gene>
    <name evidence="1" type="ORF">NCI00_20365</name>
</gene>
<organism evidence="1 2">
    <name type="scientific">Runella salmonicolor</name>
    <dbReference type="NCBI Taxonomy" id="2950278"/>
    <lineage>
        <taxon>Bacteria</taxon>
        <taxon>Pseudomonadati</taxon>
        <taxon>Bacteroidota</taxon>
        <taxon>Cytophagia</taxon>
        <taxon>Cytophagales</taxon>
        <taxon>Spirosomataceae</taxon>
        <taxon>Runella</taxon>
    </lineage>
</organism>
<reference evidence="1 2" key="1">
    <citation type="submission" date="2022-06" db="EMBL/GenBank/DDBJ databases">
        <title>Runella sp. S5 genome sequencing.</title>
        <authorList>
            <person name="Park S."/>
        </authorList>
    </citation>
    <scope>NUCLEOTIDE SEQUENCE [LARGE SCALE GENOMIC DNA]</scope>
    <source>
        <strain evidence="1 2">S5</strain>
    </source>
</reference>
<dbReference type="RefSeq" id="WP_253530654.1">
    <property type="nucleotide sequence ID" value="NZ_JAMZEL010000009.1"/>
</dbReference>
<dbReference type="Proteomes" id="UP001204772">
    <property type="component" value="Unassembled WGS sequence"/>
</dbReference>